<dbReference type="NCBIfam" id="TIGR00042">
    <property type="entry name" value="RdgB/HAM1 family non-canonical purine NTP pyrophosphatase"/>
    <property type="match status" value="1"/>
</dbReference>
<protein>
    <submittedName>
        <fullName evidence="7">Uncharacterized protein</fullName>
    </submittedName>
</protein>
<dbReference type="GO" id="GO:0017111">
    <property type="term" value="F:ribonucleoside triphosphate phosphatase activity"/>
    <property type="evidence" value="ECO:0007669"/>
    <property type="project" value="InterPro"/>
</dbReference>
<dbReference type="GO" id="GO:0000166">
    <property type="term" value="F:nucleotide binding"/>
    <property type="evidence" value="ECO:0007669"/>
    <property type="project" value="UniProtKB-KW"/>
</dbReference>
<comment type="caution">
    <text evidence="7">The sequence shown here is derived from an EMBL/GenBank/DDBJ whole genome shotgun (WGS) entry which is preliminary data.</text>
</comment>
<evidence type="ECO:0000256" key="1">
    <source>
        <dbReference type="ARBA" id="ARBA00008023"/>
    </source>
</evidence>
<dbReference type="GO" id="GO:0009143">
    <property type="term" value="P:nucleoside triphosphate catabolic process"/>
    <property type="evidence" value="ECO:0007669"/>
    <property type="project" value="InterPro"/>
</dbReference>
<evidence type="ECO:0000256" key="5">
    <source>
        <dbReference type="ARBA" id="ARBA00022842"/>
    </source>
</evidence>
<dbReference type="NCBIfam" id="NF011396">
    <property type="entry name" value="PRK14821.1"/>
    <property type="match status" value="1"/>
</dbReference>
<dbReference type="GO" id="GO:0005737">
    <property type="term" value="C:cytoplasm"/>
    <property type="evidence" value="ECO:0007669"/>
    <property type="project" value="TreeGrafter"/>
</dbReference>
<gene>
    <name evidence="7" type="ORF">S06H3_18589</name>
</gene>
<dbReference type="GO" id="GO:0047429">
    <property type="term" value="F:nucleoside triphosphate diphosphatase activity"/>
    <property type="evidence" value="ECO:0007669"/>
    <property type="project" value="InterPro"/>
</dbReference>
<keyword evidence="3" id="KW-0547">Nucleotide-binding</keyword>
<keyword evidence="4" id="KW-0378">Hydrolase</keyword>
<evidence type="ECO:0000256" key="2">
    <source>
        <dbReference type="ARBA" id="ARBA00022723"/>
    </source>
</evidence>
<reference evidence="7" key="1">
    <citation type="journal article" date="2014" name="Front. Microbiol.">
        <title>High frequency of phylogenetically diverse reductive dehalogenase-homologous genes in deep subseafloor sedimentary metagenomes.</title>
        <authorList>
            <person name="Kawai M."/>
            <person name="Futagami T."/>
            <person name="Toyoda A."/>
            <person name="Takaki Y."/>
            <person name="Nishi S."/>
            <person name="Hori S."/>
            <person name="Arai W."/>
            <person name="Tsubouchi T."/>
            <person name="Morono Y."/>
            <person name="Uchiyama I."/>
            <person name="Ito T."/>
            <person name="Fujiyama A."/>
            <person name="Inagaki F."/>
            <person name="Takami H."/>
        </authorList>
    </citation>
    <scope>NUCLEOTIDE SEQUENCE</scope>
    <source>
        <strain evidence="7">Expedition CK06-06</strain>
    </source>
</reference>
<keyword evidence="6" id="KW-0546">Nucleotide metabolism</keyword>
<accession>X1L9D6</accession>
<dbReference type="InterPro" id="IPR002637">
    <property type="entry name" value="RdgB/HAM1"/>
</dbReference>
<dbReference type="PANTHER" id="PTHR11067">
    <property type="entry name" value="INOSINE TRIPHOSPHATE PYROPHOSPHATASE/HAM1 PROTEIN"/>
    <property type="match status" value="1"/>
</dbReference>
<keyword evidence="2" id="KW-0479">Metal-binding</keyword>
<dbReference type="SUPFAM" id="SSF52972">
    <property type="entry name" value="ITPase-like"/>
    <property type="match status" value="1"/>
</dbReference>
<dbReference type="CDD" id="cd00515">
    <property type="entry name" value="HAM1"/>
    <property type="match status" value="1"/>
</dbReference>
<evidence type="ECO:0000256" key="4">
    <source>
        <dbReference type="ARBA" id="ARBA00022801"/>
    </source>
</evidence>
<dbReference type="GO" id="GO:0009117">
    <property type="term" value="P:nucleotide metabolic process"/>
    <property type="evidence" value="ECO:0007669"/>
    <property type="project" value="UniProtKB-KW"/>
</dbReference>
<dbReference type="Gene3D" id="3.90.950.10">
    <property type="match status" value="1"/>
</dbReference>
<name>X1L9D6_9ZZZZ</name>
<dbReference type="GO" id="GO:0046872">
    <property type="term" value="F:metal ion binding"/>
    <property type="evidence" value="ECO:0007669"/>
    <property type="project" value="UniProtKB-KW"/>
</dbReference>
<feature type="non-terminal residue" evidence="7">
    <location>
        <position position="1"/>
    </location>
</feature>
<dbReference type="InterPro" id="IPR020922">
    <property type="entry name" value="dITP/XTP_pyrophosphatase"/>
</dbReference>
<dbReference type="InterPro" id="IPR029001">
    <property type="entry name" value="ITPase-like_fam"/>
</dbReference>
<evidence type="ECO:0000256" key="3">
    <source>
        <dbReference type="ARBA" id="ARBA00022741"/>
    </source>
</evidence>
<dbReference type="HAMAP" id="MF_01405">
    <property type="entry name" value="Non_canon_purine_NTPase"/>
    <property type="match status" value="1"/>
</dbReference>
<dbReference type="PANTHER" id="PTHR11067:SF9">
    <property type="entry name" value="INOSINE TRIPHOSPHATE PYROPHOSPHATASE"/>
    <property type="match status" value="1"/>
</dbReference>
<evidence type="ECO:0000313" key="7">
    <source>
        <dbReference type="EMBL" id="GAI15942.1"/>
    </source>
</evidence>
<dbReference type="AlphaFoldDB" id="X1L9D6"/>
<keyword evidence="5" id="KW-0460">Magnesium</keyword>
<proteinExistence type="inferred from homology"/>
<dbReference type="Pfam" id="PF01725">
    <property type="entry name" value="Ham1p_like"/>
    <property type="match status" value="1"/>
</dbReference>
<evidence type="ECO:0000256" key="6">
    <source>
        <dbReference type="ARBA" id="ARBA00023080"/>
    </source>
</evidence>
<dbReference type="EMBL" id="BARV01009423">
    <property type="protein sequence ID" value="GAI15942.1"/>
    <property type="molecule type" value="Genomic_DNA"/>
</dbReference>
<comment type="similarity">
    <text evidence="1">Belongs to the HAM1 NTPase family.</text>
</comment>
<sequence length="188" mass="21410">LIFVTSNRHKFEEVSEFAVRHDVELEHCDTPYIEIQADELEQVVRPSVQQACALLRQPCFAEDAGLFVQTLRGFPGPYSNFVFRTLGNEGLLKLMSGEKDRRAEFRSAVGYCEPGKKPQVFTGKVEGTISLEARGTRGFGFDPVFVASEGDGRTFAEMSMDEKNRFSHRARAIEAFFKWYKQREKVRG</sequence>
<organism evidence="7">
    <name type="scientific">marine sediment metagenome</name>
    <dbReference type="NCBI Taxonomy" id="412755"/>
    <lineage>
        <taxon>unclassified sequences</taxon>
        <taxon>metagenomes</taxon>
        <taxon>ecological metagenomes</taxon>
    </lineage>
</organism>